<sequence>MTHDLRVKIKDVLGERYPAEVQGCDAKTLDHIGGQKSRQLSEAGGLQF</sequence>
<dbReference type="Proteomes" id="UP000250991">
    <property type="component" value="Unassembled WGS sequence"/>
</dbReference>
<evidence type="ECO:0000313" key="2">
    <source>
        <dbReference type="Proteomes" id="UP000250991"/>
    </source>
</evidence>
<reference evidence="1 2" key="1">
    <citation type="submission" date="2018-06" db="EMBL/GenBank/DDBJ databases">
        <authorList>
            <consortium name="Pathogen Informatics"/>
            <person name="Doyle S."/>
        </authorList>
    </citation>
    <scope>NUCLEOTIDE SEQUENCE [LARGE SCALE GENOMIC DNA]</scope>
    <source>
        <strain evidence="1 2">NCTC8009</strain>
    </source>
</reference>
<protein>
    <submittedName>
        <fullName evidence="1">Uncharacterized protein</fullName>
    </submittedName>
</protein>
<dbReference type="EMBL" id="UARW01000001">
    <property type="protein sequence ID" value="SPW62125.1"/>
    <property type="molecule type" value="Genomic_DNA"/>
</dbReference>
<gene>
    <name evidence="1" type="ORF">NCTC8009_00065</name>
</gene>
<name>A0A2X1MN45_ECOLX</name>
<proteinExistence type="predicted"/>
<evidence type="ECO:0000313" key="1">
    <source>
        <dbReference type="EMBL" id="SPW62125.1"/>
    </source>
</evidence>
<accession>A0A2X1MN45</accession>
<organism evidence="1 2">
    <name type="scientific">Escherichia coli</name>
    <dbReference type="NCBI Taxonomy" id="562"/>
    <lineage>
        <taxon>Bacteria</taxon>
        <taxon>Pseudomonadati</taxon>
        <taxon>Pseudomonadota</taxon>
        <taxon>Gammaproteobacteria</taxon>
        <taxon>Enterobacterales</taxon>
        <taxon>Enterobacteriaceae</taxon>
        <taxon>Escherichia</taxon>
    </lineage>
</organism>
<dbReference type="AlphaFoldDB" id="A0A2X1MN45"/>